<gene>
    <name evidence="1" type="ORF">OG835_39100</name>
</gene>
<protein>
    <submittedName>
        <fullName evidence="1">BON domain-containing protein</fullName>
    </submittedName>
</protein>
<proteinExistence type="predicted"/>
<keyword evidence="2" id="KW-1185">Reference proteome</keyword>
<sequence>MRFRRAGDVSVGRLLVDEEAGLIGIITGRDLLRVFVRPDSDLRDEIIDEVMVRALWLDPAVLAVSVHEGVVTLRGCLEHDADVSVAVGMAARVDGVVAVMNDPASRRAHTPG</sequence>
<evidence type="ECO:0000313" key="2">
    <source>
        <dbReference type="Proteomes" id="UP001348369"/>
    </source>
</evidence>
<evidence type="ECO:0000313" key="1">
    <source>
        <dbReference type="EMBL" id="WSC02416.1"/>
    </source>
</evidence>
<dbReference type="Proteomes" id="UP001348369">
    <property type="component" value="Chromosome"/>
</dbReference>
<organism evidence="1 2">
    <name type="scientific">Streptomyces scopuliridis</name>
    <dbReference type="NCBI Taxonomy" id="452529"/>
    <lineage>
        <taxon>Bacteria</taxon>
        <taxon>Bacillati</taxon>
        <taxon>Actinomycetota</taxon>
        <taxon>Actinomycetes</taxon>
        <taxon>Kitasatosporales</taxon>
        <taxon>Streptomycetaceae</taxon>
        <taxon>Streptomyces</taxon>
    </lineage>
</organism>
<dbReference type="EMBL" id="CP109109">
    <property type="protein sequence ID" value="WSC02416.1"/>
    <property type="molecule type" value="Genomic_DNA"/>
</dbReference>
<reference evidence="1" key="1">
    <citation type="submission" date="2022-10" db="EMBL/GenBank/DDBJ databases">
        <title>The complete genomes of actinobacterial strains from the NBC collection.</title>
        <authorList>
            <person name="Joergensen T.S."/>
            <person name="Alvarez Arevalo M."/>
            <person name="Sterndorff E.B."/>
            <person name="Faurdal D."/>
            <person name="Vuksanovic O."/>
            <person name="Mourched A.-S."/>
            <person name="Charusanti P."/>
            <person name="Shaw S."/>
            <person name="Blin K."/>
            <person name="Weber T."/>
        </authorList>
    </citation>
    <scope>NUCLEOTIDE SEQUENCE</scope>
    <source>
        <strain evidence="1">NBC 01771</strain>
    </source>
</reference>
<accession>A0ACD4ZVS4</accession>
<name>A0ACD4ZVS4_9ACTN</name>